<dbReference type="Proteomes" id="UP001230051">
    <property type="component" value="Unassembled WGS sequence"/>
</dbReference>
<keyword evidence="11" id="KW-1185">Reference proteome</keyword>
<dbReference type="Gene3D" id="2.70.170.10">
    <property type="entry name" value="Neurotransmitter-gated ion-channel ligand-binding domain"/>
    <property type="match status" value="1"/>
</dbReference>
<feature type="compositionally biased region" description="Basic and acidic residues" evidence="5">
    <location>
        <begin position="315"/>
        <end position="333"/>
    </location>
</feature>
<dbReference type="EMBL" id="JAGXEW010000017">
    <property type="protein sequence ID" value="KAK1162303.1"/>
    <property type="molecule type" value="Genomic_DNA"/>
</dbReference>
<dbReference type="Pfam" id="PF02932">
    <property type="entry name" value="Neur_chan_memb"/>
    <property type="match status" value="1"/>
</dbReference>
<feature type="domain" description="Neurotransmitter-gated ion-channel ligand-binding" evidence="8">
    <location>
        <begin position="75"/>
        <end position="180"/>
    </location>
</feature>
<protein>
    <submittedName>
        <fullName evidence="10">5-hydroxytryptamine receptor 3A-like</fullName>
    </submittedName>
</protein>
<feature type="signal peptide" evidence="7">
    <location>
        <begin position="1"/>
        <end position="29"/>
    </location>
</feature>
<dbReference type="InterPro" id="IPR006201">
    <property type="entry name" value="Neur_channel"/>
</dbReference>
<comment type="caution">
    <text evidence="10">The sequence shown here is derived from an EMBL/GenBank/DDBJ whole genome shotgun (WGS) entry which is preliminary data.</text>
</comment>
<organism evidence="10 11">
    <name type="scientific">Acipenser oxyrinchus oxyrinchus</name>
    <dbReference type="NCBI Taxonomy" id="40147"/>
    <lineage>
        <taxon>Eukaryota</taxon>
        <taxon>Metazoa</taxon>
        <taxon>Chordata</taxon>
        <taxon>Craniata</taxon>
        <taxon>Vertebrata</taxon>
        <taxon>Euteleostomi</taxon>
        <taxon>Actinopterygii</taxon>
        <taxon>Chondrostei</taxon>
        <taxon>Acipenseriformes</taxon>
        <taxon>Acipenseridae</taxon>
        <taxon>Acipenser</taxon>
    </lineage>
</organism>
<evidence type="ECO:0000256" key="7">
    <source>
        <dbReference type="SAM" id="SignalP"/>
    </source>
</evidence>
<feature type="domain" description="Neurotransmitter-gated ion-channel transmembrane" evidence="9">
    <location>
        <begin position="221"/>
        <end position="328"/>
    </location>
</feature>
<comment type="subcellular location">
    <subcellularLocation>
        <location evidence="1">Membrane</location>
        <topology evidence="1">Multi-pass membrane protein</topology>
    </subcellularLocation>
</comment>
<feature type="region of interest" description="Disordered" evidence="5">
    <location>
        <begin position="313"/>
        <end position="337"/>
    </location>
</feature>
<dbReference type="InterPro" id="IPR006202">
    <property type="entry name" value="Neur_chan_lig-bd"/>
</dbReference>
<dbReference type="GO" id="GO:0004888">
    <property type="term" value="F:transmembrane signaling receptor activity"/>
    <property type="evidence" value="ECO:0007669"/>
    <property type="project" value="InterPro"/>
</dbReference>
<evidence type="ECO:0000259" key="8">
    <source>
        <dbReference type="Pfam" id="PF02931"/>
    </source>
</evidence>
<evidence type="ECO:0000256" key="2">
    <source>
        <dbReference type="ARBA" id="ARBA00022692"/>
    </source>
</evidence>
<sequence length="419" mass="46173">MKVTGSSSRHALNTGLVVVLFQAVSSVQAQNASGCVTRACLVSTLLASTNQHVIPSEQEGCKVEVKITNISIETLEVVWHDPSLLWKSSVFDSVPLPVDYVWTPTLSVKNGLKMEKQSETSHLLVYSNGTVMYNYLLWVTVGCDVNLYKYPFASDFCAIFLTGWTADGCGVELDIMNASITVMGKDRGNWVTESAEMEGKDGHTILKVNMRSQIYKVLVSLIIPSIMILLADVVGFALPILDGERVSYKVTLVLGFVMFLLILTDILPGSPKCIPLLSQHFTITLIFLLLSLTETVLVTYLAAAGAPSLCPPWKKGREANQHPEKQAGERQQDKGQNGVAPELLSDTVSPGLGAKPLQRIIRYIDYLEDQEQDAEKKKSFAAKVDKVCFTLYMLVLMIYSAVMLYMFLGNQCSVNHLSF</sequence>
<dbReference type="SUPFAM" id="SSF63712">
    <property type="entry name" value="Nicotinic receptor ligand binding domain-like"/>
    <property type="match status" value="1"/>
</dbReference>
<evidence type="ECO:0000256" key="5">
    <source>
        <dbReference type="SAM" id="MobiDB-lite"/>
    </source>
</evidence>
<dbReference type="InterPro" id="IPR036719">
    <property type="entry name" value="Neuro-gated_channel_TM_sf"/>
</dbReference>
<feature type="transmembrane region" description="Helical" evidence="6">
    <location>
        <begin position="217"/>
        <end position="238"/>
    </location>
</feature>
<dbReference type="InterPro" id="IPR036734">
    <property type="entry name" value="Neur_chan_lig-bd_sf"/>
</dbReference>
<dbReference type="GO" id="GO:0005230">
    <property type="term" value="F:extracellular ligand-gated monoatomic ion channel activity"/>
    <property type="evidence" value="ECO:0007669"/>
    <property type="project" value="InterPro"/>
</dbReference>
<gene>
    <name evidence="10" type="primary">HTR3A</name>
    <name evidence="10" type="ORF">AOXY_G18679</name>
</gene>
<evidence type="ECO:0000256" key="6">
    <source>
        <dbReference type="SAM" id="Phobius"/>
    </source>
</evidence>
<evidence type="ECO:0000313" key="10">
    <source>
        <dbReference type="EMBL" id="KAK1162303.1"/>
    </source>
</evidence>
<keyword evidence="4 6" id="KW-0472">Membrane</keyword>
<evidence type="ECO:0000256" key="4">
    <source>
        <dbReference type="ARBA" id="ARBA00023136"/>
    </source>
</evidence>
<dbReference type="GO" id="GO:0016020">
    <property type="term" value="C:membrane"/>
    <property type="evidence" value="ECO:0007669"/>
    <property type="project" value="UniProtKB-SubCell"/>
</dbReference>
<keyword evidence="7" id="KW-0732">Signal</keyword>
<evidence type="ECO:0000256" key="3">
    <source>
        <dbReference type="ARBA" id="ARBA00022989"/>
    </source>
</evidence>
<dbReference type="PANTHER" id="PTHR18945">
    <property type="entry name" value="NEUROTRANSMITTER GATED ION CHANNEL"/>
    <property type="match status" value="1"/>
</dbReference>
<dbReference type="SUPFAM" id="SSF90112">
    <property type="entry name" value="Neurotransmitter-gated ion-channel transmembrane pore"/>
    <property type="match status" value="1"/>
</dbReference>
<feature type="transmembrane region" description="Helical" evidence="6">
    <location>
        <begin position="387"/>
        <end position="408"/>
    </location>
</feature>
<proteinExistence type="predicted"/>
<name>A0AAD8FZT6_ACIOX</name>
<reference evidence="10" key="1">
    <citation type="submission" date="2022-02" db="EMBL/GenBank/DDBJ databases">
        <title>Atlantic sturgeon de novo genome assembly.</title>
        <authorList>
            <person name="Stock M."/>
            <person name="Klopp C."/>
            <person name="Guiguen Y."/>
            <person name="Cabau C."/>
            <person name="Parinello H."/>
            <person name="Santidrian Yebra-Pimentel E."/>
            <person name="Kuhl H."/>
            <person name="Dirks R.P."/>
            <person name="Guessner J."/>
            <person name="Wuertz S."/>
            <person name="Du K."/>
            <person name="Schartl M."/>
        </authorList>
    </citation>
    <scope>NUCLEOTIDE SEQUENCE</scope>
    <source>
        <strain evidence="10">STURGEONOMICS-FGT-2020</strain>
        <tissue evidence="10">Whole blood</tissue>
    </source>
</reference>
<keyword evidence="10" id="KW-0675">Receptor</keyword>
<evidence type="ECO:0000256" key="1">
    <source>
        <dbReference type="ARBA" id="ARBA00004141"/>
    </source>
</evidence>
<dbReference type="AlphaFoldDB" id="A0AAD8FZT6"/>
<dbReference type="Gene3D" id="1.20.58.390">
    <property type="entry name" value="Neurotransmitter-gated ion-channel transmembrane domain"/>
    <property type="match status" value="1"/>
</dbReference>
<evidence type="ECO:0000259" key="9">
    <source>
        <dbReference type="Pfam" id="PF02932"/>
    </source>
</evidence>
<keyword evidence="3 6" id="KW-1133">Transmembrane helix</keyword>
<accession>A0AAD8FZT6</accession>
<evidence type="ECO:0000313" key="11">
    <source>
        <dbReference type="Proteomes" id="UP001230051"/>
    </source>
</evidence>
<keyword evidence="2 6" id="KW-0812">Transmembrane</keyword>
<feature type="chain" id="PRO_5041900010" evidence="7">
    <location>
        <begin position="30"/>
        <end position="419"/>
    </location>
</feature>
<feature type="transmembrane region" description="Helical" evidence="6">
    <location>
        <begin position="281"/>
        <end position="306"/>
    </location>
</feature>
<dbReference type="Pfam" id="PF02931">
    <property type="entry name" value="Neur_chan_LBD"/>
    <property type="match status" value="1"/>
</dbReference>
<feature type="transmembrane region" description="Helical" evidence="6">
    <location>
        <begin position="250"/>
        <end position="269"/>
    </location>
</feature>
<dbReference type="InterPro" id="IPR038050">
    <property type="entry name" value="Neuro_actylchol_rec"/>
</dbReference>
<dbReference type="InterPro" id="IPR006029">
    <property type="entry name" value="Neurotrans-gated_channel_TM"/>
</dbReference>